<dbReference type="InterPro" id="IPR003737">
    <property type="entry name" value="GlcNAc_PI_deacetylase-related"/>
</dbReference>
<proteinExistence type="predicted"/>
<dbReference type="HOGENOM" id="CLU_1089304_0_0_4"/>
<dbReference type="EMBL" id="CP007501">
    <property type="protein sequence ID" value="AKD24681.1"/>
    <property type="molecule type" value="Genomic_DNA"/>
</dbReference>
<dbReference type="SUPFAM" id="SSF102588">
    <property type="entry name" value="LmbE-like"/>
    <property type="match status" value="1"/>
</dbReference>
<keyword evidence="2" id="KW-1185">Reference proteome</keyword>
<dbReference type="KEGG" id="pdq:CL55_00003480"/>
<dbReference type="Proteomes" id="UP000061135">
    <property type="component" value="Chromosome"/>
</dbReference>
<protein>
    <recommendedName>
        <fullName evidence="3">GlcNAc-PI de-N-acetylase</fullName>
    </recommendedName>
</protein>
<evidence type="ECO:0000313" key="2">
    <source>
        <dbReference type="Proteomes" id="UP000061135"/>
    </source>
</evidence>
<accession>A0A0E3ZL34</accession>
<gene>
    <name evidence="1" type="ORF">CL55_00003480</name>
</gene>
<dbReference type="PATRIC" id="fig|576611.7.peg.350"/>
<name>A0A0E3ZL34_9BURK</name>
<dbReference type="STRING" id="1835254.CL55_00003480"/>
<sequence length="255" mass="29196">MATALFLFAHQDDECGVFQAIDSELNSGSTVHCCYFTSGTPSGLDSSRRDLESQKVLASLGIDPKNMHFIGGLQSIPDGNLVANVNFAYEWILSFLKSNGNVINIYLPAWEGGHPDHDVLHAVGVRAANNANFIDTTFQYPLYNGYHCFGPFFRTLLPLIQNGDVRTTNIHIFNRLRFLGLCLRYPSQVKTWIGLFPFFLLHYFFWGTQDLQKVSLDRLRQKPHAGSLYYERRKFSSWEKISSELIFFEKNYLFL</sequence>
<dbReference type="Gene3D" id="3.40.50.10320">
    <property type="entry name" value="LmbE-like"/>
    <property type="match status" value="1"/>
</dbReference>
<dbReference type="RefSeq" id="WP_046329609.1">
    <property type="nucleotide sequence ID" value="NZ_CP007501.1"/>
</dbReference>
<evidence type="ECO:0000313" key="1">
    <source>
        <dbReference type="EMBL" id="AKD24681.1"/>
    </source>
</evidence>
<evidence type="ECO:0008006" key="3">
    <source>
        <dbReference type="Google" id="ProtNLM"/>
    </source>
</evidence>
<dbReference type="Pfam" id="PF02585">
    <property type="entry name" value="PIG-L"/>
    <property type="match status" value="1"/>
</dbReference>
<dbReference type="AlphaFoldDB" id="A0A0E3ZL34"/>
<dbReference type="InterPro" id="IPR024078">
    <property type="entry name" value="LmbE-like_dom_sf"/>
</dbReference>
<reference evidence="1 2" key="1">
    <citation type="submission" date="2014-03" db="EMBL/GenBank/DDBJ databases">
        <title>Genome of Polynucleobacter strain MWH-MoK4.</title>
        <authorList>
            <person name="Hahn M.W."/>
        </authorList>
    </citation>
    <scope>NUCLEOTIDE SEQUENCE [LARGE SCALE GENOMIC DNA]</scope>
    <source>
        <strain evidence="1 2">MWH-MoK4</strain>
    </source>
</reference>
<organism evidence="1 2">
    <name type="scientific">Polynucleobacter duraquae</name>
    <dbReference type="NCBI Taxonomy" id="1835254"/>
    <lineage>
        <taxon>Bacteria</taxon>
        <taxon>Pseudomonadati</taxon>
        <taxon>Pseudomonadota</taxon>
        <taxon>Betaproteobacteria</taxon>
        <taxon>Burkholderiales</taxon>
        <taxon>Burkholderiaceae</taxon>
        <taxon>Polynucleobacter</taxon>
    </lineage>
</organism>
<dbReference type="OrthoDB" id="9131871at2"/>